<dbReference type="AlphaFoldDB" id="A0A6M3X915"/>
<gene>
    <name evidence="2" type="ORF">TM448B00195_0038</name>
</gene>
<proteinExistence type="predicted"/>
<sequence>MNIITSVLYTIGLVITTVAIGISSLFSGGNFGATIPQSVAIFSTTLATEISSTATSFTLTSGTTADATTLSGFYGFVIDSGTSSEEFVTATCTDTACTGATRGLSVVTGDTTISALKKTHRKGASVKITDHPVLTVISRIINGDESFPNNISIGSTISTGSTAVFGGKATYFNTETIDDAKDLTSKAYVDAVVVSGAPVASTTVKGIVEEATDAELAAGTAAGGTAARLFAGGASHNETPAAGKVPVAASSGMILDGWLGLTTAGDMCYSDGTDFGRLPIGTTNYYLYSTGSAPAWGGANLNEANTFFGATDISGAEAETLTGFATEASTFWASTDISAAEAEDLTDGGVSAAHSHAVLGWKNGTITRDVSAADGAVTTAHGLGRTPIFVRITGLMAGEDSVGVYNGTTTSCVWSYGDANDGNDDSNIIHYSDGTNSATATIGVDATNITLTWTKANSPTGTFHILWEAY</sequence>
<reference evidence="2" key="1">
    <citation type="submission" date="2020-03" db="EMBL/GenBank/DDBJ databases">
        <title>The deep terrestrial virosphere.</title>
        <authorList>
            <person name="Holmfeldt K."/>
            <person name="Nilsson E."/>
            <person name="Simone D."/>
            <person name="Lopez-Fernandez M."/>
            <person name="Wu X."/>
            <person name="de Brujin I."/>
            <person name="Lundin D."/>
            <person name="Andersson A."/>
            <person name="Bertilsson S."/>
            <person name="Dopson M."/>
        </authorList>
    </citation>
    <scope>NUCLEOTIDE SEQUENCE</scope>
    <source>
        <strain evidence="2">TM448B00195</strain>
    </source>
</reference>
<evidence type="ECO:0000313" key="2">
    <source>
        <dbReference type="EMBL" id="QJH94198.1"/>
    </source>
</evidence>
<evidence type="ECO:0000256" key="1">
    <source>
        <dbReference type="SAM" id="Phobius"/>
    </source>
</evidence>
<name>A0A6M3X915_9ZZZZ</name>
<organism evidence="2">
    <name type="scientific">viral metagenome</name>
    <dbReference type="NCBI Taxonomy" id="1070528"/>
    <lineage>
        <taxon>unclassified sequences</taxon>
        <taxon>metagenomes</taxon>
        <taxon>organismal metagenomes</taxon>
    </lineage>
</organism>
<keyword evidence="1" id="KW-0472">Membrane</keyword>
<protein>
    <submittedName>
        <fullName evidence="2">Uncharacterized protein</fullName>
    </submittedName>
</protein>
<keyword evidence="1" id="KW-0812">Transmembrane</keyword>
<dbReference type="EMBL" id="MT144597">
    <property type="protein sequence ID" value="QJH94198.1"/>
    <property type="molecule type" value="Genomic_DNA"/>
</dbReference>
<accession>A0A6M3X915</accession>
<feature type="transmembrane region" description="Helical" evidence="1">
    <location>
        <begin position="7"/>
        <end position="26"/>
    </location>
</feature>
<keyword evidence="1" id="KW-1133">Transmembrane helix</keyword>